<evidence type="ECO:0000313" key="1">
    <source>
        <dbReference type="EMBL" id="SJL02795.1"/>
    </source>
</evidence>
<accession>A0A284R278</accession>
<protein>
    <submittedName>
        <fullName evidence="1">Uncharacterized protein</fullName>
    </submittedName>
</protein>
<evidence type="ECO:0000313" key="2">
    <source>
        <dbReference type="Proteomes" id="UP000219338"/>
    </source>
</evidence>
<dbReference type="AlphaFoldDB" id="A0A284R278"/>
<keyword evidence="2" id="KW-1185">Reference proteome</keyword>
<dbReference type="EMBL" id="FUEG01000004">
    <property type="protein sequence ID" value="SJL02795.1"/>
    <property type="molecule type" value="Genomic_DNA"/>
</dbReference>
<dbReference type="Proteomes" id="UP000219338">
    <property type="component" value="Unassembled WGS sequence"/>
</dbReference>
<name>A0A284R278_ARMOS</name>
<reference evidence="2" key="1">
    <citation type="journal article" date="2017" name="Nat. Ecol. Evol.">
        <title>Genome expansion and lineage-specific genetic innovations in the forest pathogenic fungi Armillaria.</title>
        <authorList>
            <person name="Sipos G."/>
            <person name="Prasanna A.N."/>
            <person name="Walter M.C."/>
            <person name="O'Connor E."/>
            <person name="Balint B."/>
            <person name="Krizsan K."/>
            <person name="Kiss B."/>
            <person name="Hess J."/>
            <person name="Varga T."/>
            <person name="Slot J."/>
            <person name="Riley R."/>
            <person name="Boka B."/>
            <person name="Rigling D."/>
            <person name="Barry K."/>
            <person name="Lee J."/>
            <person name="Mihaltcheva S."/>
            <person name="LaButti K."/>
            <person name="Lipzen A."/>
            <person name="Waldron R."/>
            <person name="Moloney N.M."/>
            <person name="Sperisen C."/>
            <person name="Kredics L."/>
            <person name="Vagvoelgyi C."/>
            <person name="Patrignani A."/>
            <person name="Fitzpatrick D."/>
            <person name="Nagy I."/>
            <person name="Doyle S."/>
            <person name="Anderson J.B."/>
            <person name="Grigoriev I.V."/>
            <person name="Gueldener U."/>
            <person name="Muensterkoetter M."/>
            <person name="Nagy L.G."/>
        </authorList>
    </citation>
    <scope>NUCLEOTIDE SEQUENCE [LARGE SCALE GENOMIC DNA]</scope>
    <source>
        <strain evidence="2">C18/9</strain>
    </source>
</reference>
<proteinExistence type="predicted"/>
<organism evidence="1 2">
    <name type="scientific">Armillaria ostoyae</name>
    <name type="common">Armillaria root rot fungus</name>
    <dbReference type="NCBI Taxonomy" id="47428"/>
    <lineage>
        <taxon>Eukaryota</taxon>
        <taxon>Fungi</taxon>
        <taxon>Dikarya</taxon>
        <taxon>Basidiomycota</taxon>
        <taxon>Agaricomycotina</taxon>
        <taxon>Agaricomycetes</taxon>
        <taxon>Agaricomycetidae</taxon>
        <taxon>Agaricales</taxon>
        <taxon>Marasmiineae</taxon>
        <taxon>Physalacriaceae</taxon>
        <taxon>Armillaria</taxon>
    </lineage>
</organism>
<sequence length="29" mass="3250">MAKRHAALRISTEKDDQLHCWIANPGSLS</sequence>
<gene>
    <name evidence="1" type="ORF">ARMOST_06132</name>
</gene>